<comment type="caution">
    <text evidence="2">The sequence shown here is derived from an EMBL/GenBank/DDBJ whole genome shotgun (WGS) entry which is preliminary data.</text>
</comment>
<dbReference type="SUPFAM" id="SSF56672">
    <property type="entry name" value="DNA/RNA polymerases"/>
    <property type="match status" value="1"/>
</dbReference>
<evidence type="ECO:0000313" key="2">
    <source>
        <dbReference type="EMBL" id="GBM44173.1"/>
    </source>
</evidence>
<dbReference type="PANTHER" id="PTHR24559">
    <property type="entry name" value="TRANSPOSON TY3-I GAG-POL POLYPROTEIN"/>
    <property type="match status" value="1"/>
</dbReference>
<dbReference type="Pfam" id="PF00078">
    <property type="entry name" value="RVT_1"/>
    <property type="match status" value="1"/>
</dbReference>
<evidence type="ECO:0000259" key="1">
    <source>
        <dbReference type="PROSITE" id="PS50878"/>
    </source>
</evidence>
<dbReference type="Gene3D" id="3.10.10.10">
    <property type="entry name" value="HIV Type 1 Reverse Transcriptase, subunit A, domain 1"/>
    <property type="match status" value="1"/>
</dbReference>
<dbReference type="PANTHER" id="PTHR24559:SF435">
    <property type="entry name" value="RIBONUCLEASE H"/>
    <property type="match status" value="1"/>
</dbReference>
<accession>A0A4Y2FSE6</accession>
<dbReference type="Proteomes" id="UP000499080">
    <property type="component" value="Unassembled WGS sequence"/>
</dbReference>
<dbReference type="OrthoDB" id="6754087at2759"/>
<evidence type="ECO:0000313" key="3">
    <source>
        <dbReference type="Proteomes" id="UP000499080"/>
    </source>
</evidence>
<dbReference type="AlphaFoldDB" id="A0A4Y2FSE6"/>
<name>A0A4Y2FSE6_ARAVE</name>
<sequence length="370" mass="42054">MVTKTQIPAFSQKYVEIKLDDNCNAFTVDQPLLVESLNDKHSGSFLIARSVSNLDVKNRCVALFCNLNDSPVNKNMALVKISPIHKVACIENVNNVSSENSKRQIDWATQVDLNHLKDEQKLRVMTLLSKYNSVFSQNISDLGQCDLIKHEIHLSDQVPIRQKPYRVPYHLKPEMRSQINVLLEAGIIQPSTSSFSAPVILENKSDGFYRLVADLRKLNAKTVPDNYPLPNLTEMIDNLSGAKFFSTLDLTSGFHQMVMHPDHTKYTEIASEFGLFEYKRLPFGLRNASASFQRLMNLVLAGLNEFQISCYIDDLVIVAANFDEHLAKLEMVFQRLKKANLKVKPSKCSFFERSNHLLRPHCQRGSSLPR</sequence>
<organism evidence="2 3">
    <name type="scientific">Araneus ventricosus</name>
    <name type="common">Orbweaver spider</name>
    <name type="synonym">Epeira ventricosa</name>
    <dbReference type="NCBI Taxonomy" id="182803"/>
    <lineage>
        <taxon>Eukaryota</taxon>
        <taxon>Metazoa</taxon>
        <taxon>Ecdysozoa</taxon>
        <taxon>Arthropoda</taxon>
        <taxon>Chelicerata</taxon>
        <taxon>Arachnida</taxon>
        <taxon>Araneae</taxon>
        <taxon>Araneomorphae</taxon>
        <taxon>Entelegynae</taxon>
        <taxon>Araneoidea</taxon>
        <taxon>Araneidae</taxon>
        <taxon>Araneus</taxon>
    </lineage>
</organism>
<keyword evidence="3" id="KW-1185">Reference proteome</keyword>
<dbReference type="CDD" id="cd01647">
    <property type="entry name" value="RT_LTR"/>
    <property type="match status" value="1"/>
</dbReference>
<reference evidence="2 3" key="1">
    <citation type="journal article" date="2019" name="Sci. Rep.">
        <title>Orb-weaving spider Araneus ventricosus genome elucidates the spidroin gene catalogue.</title>
        <authorList>
            <person name="Kono N."/>
            <person name="Nakamura H."/>
            <person name="Ohtoshi R."/>
            <person name="Moran D.A.P."/>
            <person name="Shinohara A."/>
            <person name="Yoshida Y."/>
            <person name="Fujiwara M."/>
            <person name="Mori M."/>
            <person name="Tomita M."/>
            <person name="Arakawa K."/>
        </authorList>
    </citation>
    <scope>NUCLEOTIDE SEQUENCE [LARGE SCALE GENOMIC DNA]</scope>
</reference>
<dbReference type="Gene3D" id="3.30.70.270">
    <property type="match status" value="1"/>
</dbReference>
<proteinExistence type="predicted"/>
<dbReference type="InterPro" id="IPR043128">
    <property type="entry name" value="Rev_trsase/Diguanyl_cyclase"/>
</dbReference>
<dbReference type="InterPro" id="IPR043502">
    <property type="entry name" value="DNA/RNA_pol_sf"/>
</dbReference>
<dbReference type="GO" id="GO:0071897">
    <property type="term" value="P:DNA biosynthetic process"/>
    <property type="evidence" value="ECO:0007669"/>
    <property type="project" value="UniProtKB-ARBA"/>
</dbReference>
<protein>
    <submittedName>
        <fullName evidence="2">Retrovirus-related Pol polyprotein from transposon 17.6</fullName>
    </submittedName>
</protein>
<dbReference type="InterPro" id="IPR053134">
    <property type="entry name" value="RNA-dir_DNA_polymerase"/>
</dbReference>
<gene>
    <name evidence="2" type="primary">pol_1292</name>
    <name evidence="2" type="ORF">AVEN_257117_1</name>
</gene>
<dbReference type="PROSITE" id="PS50878">
    <property type="entry name" value="RT_POL"/>
    <property type="match status" value="1"/>
</dbReference>
<dbReference type="InterPro" id="IPR000477">
    <property type="entry name" value="RT_dom"/>
</dbReference>
<dbReference type="EMBL" id="BGPR01001057">
    <property type="protein sequence ID" value="GBM44173.1"/>
    <property type="molecule type" value="Genomic_DNA"/>
</dbReference>
<feature type="domain" description="Reverse transcriptase" evidence="1">
    <location>
        <begin position="183"/>
        <end position="368"/>
    </location>
</feature>